<dbReference type="EMBL" id="QRHJ01000040">
    <property type="protein sequence ID" value="RHF72798.1"/>
    <property type="molecule type" value="Genomic_DNA"/>
</dbReference>
<evidence type="ECO:0000313" key="12">
    <source>
        <dbReference type="Proteomes" id="UP000284777"/>
    </source>
</evidence>
<evidence type="ECO:0000259" key="1">
    <source>
        <dbReference type="Pfam" id="PF00425"/>
    </source>
</evidence>
<dbReference type="EMBL" id="WCLE01000021">
    <property type="protein sequence ID" value="KAB5313381.1"/>
    <property type="molecule type" value="Genomic_DNA"/>
</dbReference>
<name>A0A120A390_BACSE</name>
<dbReference type="Gene3D" id="3.60.120.10">
    <property type="entry name" value="Anthranilate synthase"/>
    <property type="match status" value="1"/>
</dbReference>
<sequence>MKALDKETAIARMNTFGRNGTPFLFVIDYMQEHSYVEPLDGIDTSVCLYQFRGTGNAPDAGARYAGTIDWEFTPPAPADYRRSFDTVRRNLLGGNSYLTNLTCKVPLRTNLTLKDVFLHSHALYKLWLKDRFVCFSPEIFVRMEEGRIKSFPMKGTIDATLPHAESILLDDAKEAAEHATIVDLIRNDLSMVSEHVTVASYRYIDRLQTNKGPILQTSSEICGMLPGDYTKRLGDILFSLLPAGSITGAPKPRTMQIIAEAEGYERGFYTGVMGCYADGRLDSAVMIRFIEQEDGQLYFKAGGGITAQSRWESEYNEVIQKIYVPIY</sequence>
<dbReference type="PANTHER" id="PTHR11236:SF50">
    <property type="entry name" value="AMINODEOXYCHORISMATE SYNTHASE COMPONENT 1"/>
    <property type="match status" value="1"/>
</dbReference>
<dbReference type="EMBL" id="QSBD01000011">
    <property type="protein sequence ID" value="RGW97041.1"/>
    <property type="molecule type" value="Genomic_DNA"/>
</dbReference>
<evidence type="ECO:0000313" key="8">
    <source>
        <dbReference type="Proteomes" id="UP000056419"/>
    </source>
</evidence>
<dbReference type="EMBL" id="LRGC01000003">
    <property type="protein sequence ID" value="KWR56454.1"/>
    <property type="molecule type" value="Genomic_DNA"/>
</dbReference>
<gene>
    <name evidence="3" type="primary">trpE_1</name>
    <name evidence="3" type="ORF">AA415_00761</name>
    <name evidence="7" type="ORF">DW668_12995</name>
    <name evidence="6" type="ORF">DWV41_08740</name>
    <name evidence="5" type="ORF">DWY58_07225</name>
    <name evidence="4" type="ORF">DXC34_14375</name>
    <name evidence="2" type="ORF">F9958_10675</name>
</gene>
<evidence type="ECO:0000313" key="2">
    <source>
        <dbReference type="EMBL" id="KAB5313381.1"/>
    </source>
</evidence>
<evidence type="ECO:0000313" key="10">
    <source>
        <dbReference type="Proteomes" id="UP000283762"/>
    </source>
</evidence>
<dbReference type="Proteomes" id="UP000261223">
    <property type="component" value="Unassembled WGS sequence"/>
</dbReference>
<accession>A0A120A390</accession>
<dbReference type="EMBL" id="QSSV01000020">
    <property type="protein sequence ID" value="RGM10848.1"/>
    <property type="molecule type" value="Genomic_DNA"/>
</dbReference>
<dbReference type="RefSeq" id="WP_005657611.1">
    <property type="nucleotide sequence ID" value="NZ_CAXVLE010000019.1"/>
</dbReference>
<dbReference type="InterPro" id="IPR015890">
    <property type="entry name" value="Chorismate_C"/>
</dbReference>
<feature type="domain" description="Chorismate-utilising enzyme C-terminal" evidence="1">
    <location>
        <begin position="78"/>
        <end position="321"/>
    </location>
</feature>
<dbReference type="Proteomes" id="UP000056419">
    <property type="component" value="Unassembled WGS sequence"/>
</dbReference>
<keyword evidence="3" id="KW-0456">Lyase</keyword>
<dbReference type="SUPFAM" id="SSF56322">
    <property type="entry name" value="ADC synthase"/>
    <property type="match status" value="1"/>
</dbReference>
<dbReference type="InterPro" id="IPR005801">
    <property type="entry name" value="ADC_synthase"/>
</dbReference>
<dbReference type="PRINTS" id="PR00095">
    <property type="entry name" value="ANTSNTHASEI"/>
</dbReference>
<dbReference type="GeneID" id="31798554"/>
<reference evidence="3 8" key="1">
    <citation type="journal article" date="2016" name="BMC Genomics">
        <title>Type VI secretion systems of human gut Bacteroidales segregate into three genetic architectures, two of which are contained on mobile genetic elements.</title>
        <authorList>
            <person name="Coyne M.J."/>
            <person name="Roelofs K.G."/>
            <person name="Comstock L.E."/>
        </authorList>
    </citation>
    <scope>NUCLEOTIDE SEQUENCE [LARGE SCALE GENOMIC DNA]</scope>
    <source>
        <strain evidence="3 8">CL09T03C01</strain>
    </source>
</reference>
<evidence type="ECO:0000313" key="11">
    <source>
        <dbReference type="Proteomes" id="UP000284161"/>
    </source>
</evidence>
<dbReference type="Proteomes" id="UP000283762">
    <property type="component" value="Unassembled WGS sequence"/>
</dbReference>
<organism evidence="3 8">
    <name type="scientific">Bacteroides stercoris</name>
    <dbReference type="NCBI Taxonomy" id="46506"/>
    <lineage>
        <taxon>Bacteria</taxon>
        <taxon>Pseudomonadati</taxon>
        <taxon>Bacteroidota</taxon>
        <taxon>Bacteroidia</taxon>
        <taxon>Bacteroidales</taxon>
        <taxon>Bacteroidaceae</taxon>
        <taxon>Bacteroides</taxon>
    </lineage>
</organism>
<dbReference type="GO" id="GO:0046820">
    <property type="term" value="F:4-amino-4-deoxychorismate synthase activity"/>
    <property type="evidence" value="ECO:0007669"/>
    <property type="project" value="UniProtKB-EC"/>
</dbReference>
<dbReference type="EC" id="4.1.3.27" evidence="3"/>
<reference evidence="2 13" key="4">
    <citation type="journal article" date="2019" name="Nat. Med.">
        <title>A library of human gut bacterial isolates paired with longitudinal multiomics data enables mechanistic microbiome research.</title>
        <authorList>
            <person name="Poyet M."/>
            <person name="Groussin M."/>
            <person name="Gibbons S.M."/>
            <person name="Avila-Pacheco J."/>
            <person name="Jiang X."/>
            <person name="Kearney S.M."/>
            <person name="Perrotta A.R."/>
            <person name="Berdy B."/>
            <person name="Zhao S."/>
            <person name="Lieberman T.D."/>
            <person name="Swanson P.K."/>
            <person name="Smith M."/>
            <person name="Roesemann S."/>
            <person name="Alexander J.E."/>
            <person name="Rich S.A."/>
            <person name="Livny J."/>
            <person name="Vlamakis H."/>
            <person name="Clish C."/>
            <person name="Bullock K."/>
            <person name="Deik A."/>
            <person name="Scott J."/>
            <person name="Pierce K.A."/>
            <person name="Xavier R.J."/>
            <person name="Alm E.J."/>
        </authorList>
    </citation>
    <scope>NUCLEOTIDE SEQUENCE [LARGE SCALE GENOMIC DNA]</scope>
    <source>
        <strain evidence="2 13">BIOML-A6</strain>
    </source>
</reference>
<protein>
    <submittedName>
        <fullName evidence="2">Aminodeoxychorismate synthase component I</fullName>
        <ecNumber evidence="2">2.6.1.85</ecNumber>
    </submittedName>
    <submittedName>
        <fullName evidence="3">Anthranilate synthase component 1</fullName>
        <ecNumber evidence="3">4.1.3.27</ecNumber>
    </submittedName>
</protein>
<dbReference type="EC" id="2.6.1.85" evidence="2"/>
<keyword evidence="2" id="KW-0032">Aminotransferase</keyword>
<dbReference type="InterPro" id="IPR019999">
    <property type="entry name" value="Anth_synth_I-like"/>
</dbReference>
<proteinExistence type="predicted"/>
<evidence type="ECO:0000313" key="9">
    <source>
        <dbReference type="Proteomes" id="UP000261223"/>
    </source>
</evidence>
<dbReference type="GO" id="GO:0004049">
    <property type="term" value="F:anthranilate synthase activity"/>
    <property type="evidence" value="ECO:0007669"/>
    <property type="project" value="UniProtKB-EC"/>
</dbReference>
<dbReference type="Proteomes" id="UP000284161">
    <property type="component" value="Unassembled WGS sequence"/>
</dbReference>
<reference evidence="3" key="2">
    <citation type="submission" date="2016-01" db="EMBL/GenBank/DDBJ databases">
        <authorList>
            <person name="McClelland M."/>
            <person name="Jain A."/>
            <person name="Saraogi P."/>
            <person name="Mendelson R."/>
            <person name="Westerman R."/>
            <person name="SanMiguel P."/>
            <person name="Csonka L."/>
        </authorList>
    </citation>
    <scope>NUCLEOTIDE SEQUENCE</scope>
    <source>
        <strain evidence="3">CL09T03C01</strain>
    </source>
</reference>
<dbReference type="EMBL" id="QRUB01000004">
    <property type="protein sequence ID" value="RGR28566.1"/>
    <property type="molecule type" value="Genomic_DNA"/>
</dbReference>
<dbReference type="PATRIC" id="fig|46506.5.peg.817"/>
<evidence type="ECO:0000313" key="5">
    <source>
        <dbReference type="EMBL" id="RGR28566.1"/>
    </source>
</evidence>
<evidence type="ECO:0000313" key="3">
    <source>
        <dbReference type="EMBL" id="KWR56454.1"/>
    </source>
</evidence>
<dbReference type="Proteomes" id="UP000467334">
    <property type="component" value="Unassembled WGS sequence"/>
</dbReference>
<reference evidence="9 10" key="3">
    <citation type="submission" date="2018-08" db="EMBL/GenBank/DDBJ databases">
        <title>A genome reference for cultivated species of the human gut microbiota.</title>
        <authorList>
            <person name="Zou Y."/>
            <person name="Xue W."/>
            <person name="Luo G."/>
        </authorList>
    </citation>
    <scope>NUCLEOTIDE SEQUENCE [LARGE SCALE GENOMIC DNA]</scope>
    <source>
        <strain evidence="6 12">AF05-4</strain>
        <strain evidence="5 11">AF25-6</strain>
        <strain evidence="7 10">AM25-16</strain>
        <strain evidence="4 9">TF03-6</strain>
    </source>
</reference>
<dbReference type="STRING" id="46506.AA415_00761"/>
<evidence type="ECO:0000313" key="13">
    <source>
        <dbReference type="Proteomes" id="UP000467334"/>
    </source>
</evidence>
<evidence type="ECO:0000313" key="6">
    <source>
        <dbReference type="EMBL" id="RGW97041.1"/>
    </source>
</evidence>
<dbReference type="AlphaFoldDB" id="A0A120A390"/>
<dbReference type="GO" id="GO:0000162">
    <property type="term" value="P:L-tryptophan biosynthetic process"/>
    <property type="evidence" value="ECO:0007669"/>
    <property type="project" value="TreeGrafter"/>
</dbReference>
<keyword evidence="2" id="KW-0808">Transferase</keyword>
<comment type="caution">
    <text evidence="3">The sequence shown here is derived from an EMBL/GenBank/DDBJ whole genome shotgun (WGS) entry which is preliminary data.</text>
</comment>
<dbReference type="Pfam" id="PF00425">
    <property type="entry name" value="Chorismate_bind"/>
    <property type="match status" value="1"/>
</dbReference>
<evidence type="ECO:0000313" key="7">
    <source>
        <dbReference type="EMBL" id="RHF72798.1"/>
    </source>
</evidence>
<evidence type="ECO:0000313" key="4">
    <source>
        <dbReference type="EMBL" id="RGM10848.1"/>
    </source>
</evidence>
<keyword evidence="8" id="KW-1185">Reference proteome</keyword>
<dbReference type="NCBIfam" id="NF005486">
    <property type="entry name" value="PRK07093.1"/>
    <property type="match status" value="1"/>
</dbReference>
<dbReference type="PANTHER" id="PTHR11236">
    <property type="entry name" value="AMINOBENZOATE/ANTHRANILATE SYNTHASE"/>
    <property type="match status" value="1"/>
</dbReference>
<dbReference type="Proteomes" id="UP000284777">
    <property type="component" value="Unassembled WGS sequence"/>
</dbReference>